<sequence length="536" mass="55343">MALNAVTSAESDPHGSAHAGPTGAGPTGAGPTGTGSTRAGPIGTGSAGTPLARGVLVVAAGVAAVLVASASRYGYHRDELYFLAAGHHPAWSYDDQGPLTPLVARAMDAIAPGSLTVLRLPSALAAGLTVLLTGLLARELGARGRAQLLAATTAAVAVIVLFTGHTLSTATFDLLVWTAASWLVVRAQRTGDDRLWLLVGTVLGVGLLNKPLPAFLAAGLVVTIAVAGPRRLLASGCLWTGAVIMIALWSPWLVWQAGHGWPQLAVSRSIAAGNSASSQPWWQILPFQALLAGPLLAPVWIVGLVRLLRAPALRRLRFLGWTYLLLAVVFMATGGKSYYLAGLLPVLIAAGAAPVDAWLDRGRPHVRRAVTAVVVALSAVAGLLIGLPVLPASNAGPIVAMNADVGETIGWPDLVRTVAQVARQVPPGRGTPVILARNYGEAGAVDRYGPALGLPAAYSGHNAFGDWGPPPDRDGPVVAIGFRPSSAAPFLRGCRVGAYVDNSAGVDNDERGKPVLICDGPVRPWSREWPSLRHLG</sequence>
<feature type="domain" description="Glycosyltransferase RgtA/B/C/D-like" evidence="10">
    <location>
        <begin position="95"/>
        <end position="255"/>
    </location>
</feature>
<evidence type="ECO:0000259" key="10">
    <source>
        <dbReference type="Pfam" id="PF13231"/>
    </source>
</evidence>
<dbReference type="PANTHER" id="PTHR33908">
    <property type="entry name" value="MANNOSYLTRANSFERASE YKCB-RELATED"/>
    <property type="match status" value="1"/>
</dbReference>
<dbReference type="HOGENOM" id="CLU_037625_0_0_11"/>
<evidence type="ECO:0000256" key="4">
    <source>
        <dbReference type="ARBA" id="ARBA00022679"/>
    </source>
</evidence>
<feature type="compositionally biased region" description="Gly residues" evidence="8">
    <location>
        <begin position="22"/>
        <end position="33"/>
    </location>
</feature>
<dbReference type="AlphaFoldDB" id="E3JBX4"/>
<dbReference type="KEGG" id="fri:FraEuI1c_4285"/>
<keyword evidence="4" id="KW-0808">Transferase</keyword>
<feature type="transmembrane region" description="Helical" evidence="9">
    <location>
        <begin position="55"/>
        <end position="75"/>
    </location>
</feature>
<feature type="transmembrane region" description="Helical" evidence="9">
    <location>
        <begin position="371"/>
        <end position="390"/>
    </location>
</feature>
<dbReference type="GO" id="GO:0009103">
    <property type="term" value="P:lipopolysaccharide biosynthetic process"/>
    <property type="evidence" value="ECO:0007669"/>
    <property type="project" value="UniProtKB-ARBA"/>
</dbReference>
<dbReference type="InterPro" id="IPR038731">
    <property type="entry name" value="RgtA/B/C-like"/>
</dbReference>
<feature type="region of interest" description="Disordered" evidence="8">
    <location>
        <begin position="1"/>
        <end position="44"/>
    </location>
</feature>
<dbReference type="STRING" id="298654.FraEuI1c_4285"/>
<comment type="subcellular location">
    <subcellularLocation>
        <location evidence="1">Cell membrane</location>
        <topology evidence="1">Multi-pass membrane protein</topology>
    </subcellularLocation>
</comment>
<keyword evidence="2" id="KW-1003">Cell membrane</keyword>
<dbReference type="InterPro" id="IPR050297">
    <property type="entry name" value="LipidA_mod_glycosyltrf_83"/>
</dbReference>
<reference evidence="11 12" key="1">
    <citation type="submission" date="2010-10" db="EMBL/GenBank/DDBJ databases">
        <title>Complete sequence of Frankia sp. EuI1c.</title>
        <authorList>
            <consortium name="US DOE Joint Genome Institute"/>
            <person name="Lucas S."/>
            <person name="Copeland A."/>
            <person name="Lapidus A."/>
            <person name="Cheng J.-F."/>
            <person name="Bruce D."/>
            <person name="Goodwin L."/>
            <person name="Pitluck S."/>
            <person name="Chertkov O."/>
            <person name="Detter J.C."/>
            <person name="Han C."/>
            <person name="Tapia R."/>
            <person name="Land M."/>
            <person name="Hauser L."/>
            <person name="Jeffries C."/>
            <person name="Kyrpides N."/>
            <person name="Ivanova N."/>
            <person name="Mikhailova N."/>
            <person name="Beauchemin N."/>
            <person name="Sen A."/>
            <person name="Sur S.A."/>
            <person name="Gtari M."/>
            <person name="Wall L."/>
            <person name="Tisa L."/>
            <person name="Woyke T."/>
        </authorList>
    </citation>
    <scope>NUCLEOTIDE SEQUENCE [LARGE SCALE GENOMIC DNA]</scope>
    <source>
        <strain evidence="12">DSM 45817 / CECT 9037 / EuI1c</strain>
    </source>
</reference>
<keyword evidence="6 9" id="KW-1133">Transmembrane helix</keyword>
<evidence type="ECO:0000256" key="5">
    <source>
        <dbReference type="ARBA" id="ARBA00022692"/>
    </source>
</evidence>
<gene>
    <name evidence="11" type="ordered locus">FraEuI1c_4285</name>
</gene>
<organism evidence="11 12">
    <name type="scientific">Pseudofrankia inefficax (strain DSM 45817 / CECT 9037 / DDB 130130 / EuI1c)</name>
    <name type="common">Frankia inefficax</name>
    <dbReference type="NCBI Taxonomy" id="298654"/>
    <lineage>
        <taxon>Bacteria</taxon>
        <taxon>Bacillati</taxon>
        <taxon>Actinomycetota</taxon>
        <taxon>Actinomycetes</taxon>
        <taxon>Frankiales</taxon>
        <taxon>Frankiaceae</taxon>
        <taxon>Pseudofrankia</taxon>
    </lineage>
</organism>
<dbReference type="PANTHER" id="PTHR33908:SF11">
    <property type="entry name" value="MEMBRANE PROTEIN"/>
    <property type="match status" value="1"/>
</dbReference>
<evidence type="ECO:0000256" key="8">
    <source>
        <dbReference type="SAM" id="MobiDB-lite"/>
    </source>
</evidence>
<feature type="transmembrane region" description="Helical" evidence="9">
    <location>
        <begin position="148"/>
        <end position="175"/>
    </location>
</feature>
<feature type="transmembrane region" description="Helical" evidence="9">
    <location>
        <begin position="117"/>
        <end position="136"/>
    </location>
</feature>
<dbReference type="Pfam" id="PF13231">
    <property type="entry name" value="PMT_2"/>
    <property type="match status" value="1"/>
</dbReference>
<name>E3JBX4_PSEI1</name>
<dbReference type="GO" id="GO:0016763">
    <property type="term" value="F:pentosyltransferase activity"/>
    <property type="evidence" value="ECO:0007669"/>
    <property type="project" value="TreeGrafter"/>
</dbReference>
<feature type="transmembrane region" description="Helical" evidence="9">
    <location>
        <begin position="232"/>
        <end position="254"/>
    </location>
</feature>
<feature type="transmembrane region" description="Helical" evidence="9">
    <location>
        <begin position="338"/>
        <end position="359"/>
    </location>
</feature>
<evidence type="ECO:0000256" key="7">
    <source>
        <dbReference type="ARBA" id="ARBA00023136"/>
    </source>
</evidence>
<evidence type="ECO:0000256" key="9">
    <source>
        <dbReference type="SAM" id="Phobius"/>
    </source>
</evidence>
<feature type="compositionally biased region" description="Polar residues" evidence="8">
    <location>
        <begin position="1"/>
        <end position="10"/>
    </location>
</feature>
<keyword evidence="3" id="KW-0328">Glycosyltransferase</keyword>
<proteinExistence type="predicted"/>
<evidence type="ECO:0000256" key="6">
    <source>
        <dbReference type="ARBA" id="ARBA00022989"/>
    </source>
</evidence>
<feature type="transmembrane region" description="Helical" evidence="9">
    <location>
        <begin position="195"/>
        <end position="225"/>
    </location>
</feature>
<evidence type="ECO:0000256" key="1">
    <source>
        <dbReference type="ARBA" id="ARBA00004651"/>
    </source>
</evidence>
<dbReference type="EMBL" id="CP002299">
    <property type="protein sequence ID" value="ADP82284.1"/>
    <property type="molecule type" value="Genomic_DNA"/>
</dbReference>
<evidence type="ECO:0000313" key="12">
    <source>
        <dbReference type="Proteomes" id="UP000002484"/>
    </source>
</evidence>
<evidence type="ECO:0000256" key="3">
    <source>
        <dbReference type="ARBA" id="ARBA00022676"/>
    </source>
</evidence>
<feature type="transmembrane region" description="Helical" evidence="9">
    <location>
        <begin position="316"/>
        <end position="332"/>
    </location>
</feature>
<protein>
    <recommendedName>
        <fullName evidence="10">Glycosyltransferase RgtA/B/C/D-like domain-containing protein</fullName>
    </recommendedName>
</protein>
<dbReference type="OrthoDB" id="5166595at2"/>
<feature type="transmembrane region" description="Helical" evidence="9">
    <location>
        <begin position="284"/>
        <end position="304"/>
    </location>
</feature>
<keyword evidence="7 9" id="KW-0472">Membrane</keyword>
<keyword evidence="12" id="KW-1185">Reference proteome</keyword>
<dbReference type="eggNOG" id="COG1807">
    <property type="taxonomic scope" value="Bacteria"/>
</dbReference>
<dbReference type="GO" id="GO:0005886">
    <property type="term" value="C:plasma membrane"/>
    <property type="evidence" value="ECO:0007669"/>
    <property type="project" value="UniProtKB-SubCell"/>
</dbReference>
<dbReference type="InParanoid" id="E3JBX4"/>
<evidence type="ECO:0000256" key="2">
    <source>
        <dbReference type="ARBA" id="ARBA00022475"/>
    </source>
</evidence>
<dbReference type="RefSeq" id="WP_013425402.1">
    <property type="nucleotide sequence ID" value="NC_014666.1"/>
</dbReference>
<dbReference type="Proteomes" id="UP000002484">
    <property type="component" value="Chromosome"/>
</dbReference>
<keyword evidence="5 9" id="KW-0812">Transmembrane</keyword>
<accession>E3JBX4</accession>
<evidence type="ECO:0000313" key="11">
    <source>
        <dbReference type="EMBL" id="ADP82284.1"/>
    </source>
</evidence>